<dbReference type="OrthoDB" id="5983145at2759"/>
<feature type="region of interest" description="Disordered" evidence="1">
    <location>
        <begin position="1"/>
        <end position="34"/>
    </location>
</feature>
<proteinExistence type="predicted"/>
<comment type="caution">
    <text evidence="2">The sequence shown here is derived from an EMBL/GenBank/DDBJ whole genome shotgun (WGS) entry which is preliminary data.</text>
</comment>
<evidence type="ECO:0000256" key="1">
    <source>
        <dbReference type="SAM" id="MobiDB-lite"/>
    </source>
</evidence>
<gene>
    <name evidence="2" type="ORF">GDO86_006964</name>
</gene>
<name>A0A8T2JDP2_9PIPI</name>
<sequence>MAETRREVDEGEDEEEGEEAAEAPVPPVKPLVENKKPVERKFPVTVKSVRAVSPLLPTPPLRPGPLVRSFPVFSMGLYTGASSYYGASKLTPPGCTAEPPAPAPAPAPLPATAPDPAPPASASTSGMNLFANDGSFLELFKKKMETETSTEKPEEPQGTEEKSGDVEKRRPISLVGKRRGGAKLALKTGIVAKKPKTEEEEVMSHKGGAWAQYMAEVKKYKAHQCSDDDKTRPLVK</sequence>
<evidence type="ECO:0000313" key="3">
    <source>
        <dbReference type="Proteomes" id="UP000812440"/>
    </source>
</evidence>
<dbReference type="AlphaFoldDB" id="A0A8T2JDP2"/>
<dbReference type="PANTHER" id="PTHR34753:SF1">
    <property type="entry name" value="TELOMERASE RNA COMPONENT INTERACTING RNASE"/>
    <property type="match status" value="1"/>
</dbReference>
<reference evidence="2" key="1">
    <citation type="thesis" date="2020" institute="ProQuest LLC" country="789 East Eisenhower Parkway, Ann Arbor, MI, USA">
        <title>Comparative Genomics and Chromosome Evolution.</title>
        <authorList>
            <person name="Mudd A.B."/>
        </authorList>
    </citation>
    <scope>NUCLEOTIDE SEQUENCE</scope>
    <source>
        <strain evidence="2">Female2</strain>
        <tissue evidence="2">Blood</tissue>
    </source>
</reference>
<feature type="compositionally biased region" description="Acidic residues" evidence="1">
    <location>
        <begin position="9"/>
        <end position="21"/>
    </location>
</feature>
<keyword evidence="3" id="KW-1185">Reference proteome</keyword>
<feature type="compositionally biased region" description="Pro residues" evidence="1">
    <location>
        <begin position="99"/>
        <end position="119"/>
    </location>
</feature>
<dbReference type="PANTHER" id="PTHR34753">
    <property type="entry name" value="TELOMERASE RNA COMPONENT INTERACTING RNASE"/>
    <property type="match status" value="1"/>
</dbReference>
<feature type="compositionally biased region" description="Basic and acidic residues" evidence="1">
    <location>
        <begin position="139"/>
        <end position="170"/>
    </location>
</feature>
<feature type="region of interest" description="Disordered" evidence="1">
    <location>
        <begin position="87"/>
        <end position="180"/>
    </location>
</feature>
<protein>
    <recommendedName>
        <fullName evidence="4">Telomerase RNA component interacting RNase</fullName>
    </recommendedName>
</protein>
<dbReference type="InterPro" id="IPR038838">
    <property type="entry name" value="TRIR"/>
</dbReference>
<dbReference type="Proteomes" id="UP000812440">
    <property type="component" value="Chromosome 3"/>
</dbReference>
<dbReference type="EMBL" id="JAACNH010000006">
    <property type="protein sequence ID" value="KAG8441420.1"/>
    <property type="molecule type" value="Genomic_DNA"/>
</dbReference>
<evidence type="ECO:0008006" key="4">
    <source>
        <dbReference type="Google" id="ProtNLM"/>
    </source>
</evidence>
<dbReference type="GO" id="GO:0008409">
    <property type="term" value="F:5'-3' exonuclease activity"/>
    <property type="evidence" value="ECO:0007669"/>
    <property type="project" value="InterPro"/>
</dbReference>
<accession>A0A8T2JDP2</accession>
<dbReference type="GO" id="GO:0008408">
    <property type="term" value="F:3'-5' exonuclease activity"/>
    <property type="evidence" value="ECO:0007669"/>
    <property type="project" value="InterPro"/>
</dbReference>
<evidence type="ECO:0000313" key="2">
    <source>
        <dbReference type="EMBL" id="KAG8441420.1"/>
    </source>
</evidence>
<organism evidence="2 3">
    <name type="scientific">Hymenochirus boettgeri</name>
    <name type="common">Congo dwarf clawed frog</name>
    <dbReference type="NCBI Taxonomy" id="247094"/>
    <lineage>
        <taxon>Eukaryota</taxon>
        <taxon>Metazoa</taxon>
        <taxon>Chordata</taxon>
        <taxon>Craniata</taxon>
        <taxon>Vertebrata</taxon>
        <taxon>Euteleostomi</taxon>
        <taxon>Amphibia</taxon>
        <taxon>Batrachia</taxon>
        <taxon>Anura</taxon>
        <taxon>Pipoidea</taxon>
        <taxon>Pipidae</taxon>
        <taxon>Pipinae</taxon>
        <taxon>Hymenochirus</taxon>
    </lineage>
</organism>